<dbReference type="SUPFAM" id="SSF143100">
    <property type="entry name" value="TTHA1013/TTHA0281-like"/>
    <property type="match status" value="1"/>
</dbReference>
<gene>
    <name evidence="1" type="ORF">A3A90_01635</name>
</gene>
<proteinExistence type="predicted"/>
<reference evidence="1 2" key="1">
    <citation type="journal article" date="2016" name="Nat. Commun.">
        <title>Thousands of microbial genomes shed light on interconnected biogeochemical processes in an aquifer system.</title>
        <authorList>
            <person name="Anantharaman K."/>
            <person name="Brown C.T."/>
            <person name="Hug L.A."/>
            <person name="Sharon I."/>
            <person name="Castelle C.J."/>
            <person name="Probst A.J."/>
            <person name="Thomas B.C."/>
            <person name="Singh A."/>
            <person name="Wilkins M.J."/>
            <person name="Karaoz U."/>
            <person name="Brodie E.L."/>
            <person name="Williams K.H."/>
            <person name="Hubbard S.S."/>
            <person name="Banfield J.F."/>
        </authorList>
    </citation>
    <scope>NUCLEOTIDE SEQUENCE [LARGE SCALE GENOMIC DNA]</scope>
</reference>
<evidence type="ECO:0008006" key="3">
    <source>
        <dbReference type="Google" id="ProtNLM"/>
    </source>
</evidence>
<sequence length="78" mass="9124">MIQNYIENYLGKAKYEMIDGGKKFYAEIKDLRGVWATGKTLEECRYNLINTIEGWLILRLKKNLTIPNFKAPSVRLKV</sequence>
<evidence type="ECO:0000313" key="2">
    <source>
        <dbReference type="Proteomes" id="UP000178404"/>
    </source>
</evidence>
<organism evidence="1 2">
    <name type="scientific">Candidatus Zambryskibacteria bacterium RIFCSPLOWO2_01_FULL_35_19</name>
    <dbReference type="NCBI Taxonomy" id="1802757"/>
    <lineage>
        <taxon>Bacteria</taxon>
        <taxon>Candidatus Zambryskiibacteriota</taxon>
    </lineage>
</organism>
<dbReference type="EMBL" id="MHWA01000019">
    <property type="protein sequence ID" value="OHB01205.1"/>
    <property type="molecule type" value="Genomic_DNA"/>
</dbReference>
<dbReference type="InterPro" id="IPR035069">
    <property type="entry name" value="TTHA1013/TTHA0281-like"/>
</dbReference>
<dbReference type="Gene3D" id="3.30.160.250">
    <property type="match status" value="1"/>
</dbReference>
<protein>
    <recommendedName>
        <fullName evidence="3">HicB family protein</fullName>
    </recommendedName>
</protein>
<dbReference type="Proteomes" id="UP000178404">
    <property type="component" value="Unassembled WGS sequence"/>
</dbReference>
<evidence type="ECO:0000313" key="1">
    <source>
        <dbReference type="EMBL" id="OHB01205.1"/>
    </source>
</evidence>
<dbReference type="AlphaFoldDB" id="A0A1G2TV46"/>
<dbReference type="InterPro" id="IPR049389">
    <property type="entry name" value="TTHA0281-like"/>
</dbReference>
<comment type="caution">
    <text evidence="1">The sequence shown here is derived from an EMBL/GenBank/DDBJ whole genome shotgun (WGS) entry which is preliminary data.</text>
</comment>
<accession>A0A1G2TV46</accession>
<name>A0A1G2TV46_9BACT</name>
<dbReference type="Pfam" id="PF21748">
    <property type="entry name" value="UPF0150"/>
    <property type="match status" value="1"/>
</dbReference>